<dbReference type="RefSeq" id="WP_025311979.1">
    <property type="nucleotide sequence ID" value="NZ_CP004372.1"/>
</dbReference>
<dbReference type="OrthoDB" id="5625447at2"/>
<evidence type="ECO:0000313" key="2">
    <source>
        <dbReference type="Proteomes" id="UP000019593"/>
    </source>
</evidence>
<dbReference type="STRING" id="1294273.roselon_01804"/>
<protein>
    <submittedName>
        <fullName evidence="1">Uncharacterized protein</fullName>
    </submittedName>
</protein>
<organism evidence="1 2">
    <name type="scientific">Roseicyclus elongatus DSM 19469</name>
    <dbReference type="NCBI Taxonomy" id="1294273"/>
    <lineage>
        <taxon>Bacteria</taxon>
        <taxon>Pseudomonadati</taxon>
        <taxon>Pseudomonadota</taxon>
        <taxon>Alphaproteobacteria</taxon>
        <taxon>Rhodobacterales</taxon>
        <taxon>Roseobacteraceae</taxon>
        <taxon>Roseicyclus</taxon>
    </lineage>
</organism>
<dbReference type="AlphaFoldDB" id="W8SNQ5"/>
<dbReference type="EMBL" id="CP004372">
    <property type="protein sequence ID" value="AHM04170.1"/>
    <property type="molecule type" value="Genomic_DNA"/>
</dbReference>
<proteinExistence type="predicted"/>
<evidence type="ECO:0000313" key="1">
    <source>
        <dbReference type="EMBL" id="AHM04170.1"/>
    </source>
</evidence>
<reference evidence="1 2" key="1">
    <citation type="submission" date="2013-03" db="EMBL/GenBank/DDBJ databases">
        <authorList>
            <person name="Fiebig A."/>
            <person name="Goeker M."/>
            <person name="Klenk H.-P.P."/>
        </authorList>
    </citation>
    <scope>NUCLEOTIDE SEQUENCE [LARGE SCALE GENOMIC DNA]</scope>
    <source>
        <strain evidence="2">DSM 19469</strain>
    </source>
</reference>
<sequence>MITLDDMEDMCSLTREEIAAVAEHDHITEAAAVAEVERLMHEHGGPQKVQLKICEDIRAALHADDVAHAKALFAVLRGYMTAHPEAVRGSG</sequence>
<gene>
    <name evidence="1" type="ORF">roselon_01804</name>
</gene>
<dbReference type="HOGENOM" id="CLU_186847_0_0_5"/>
<keyword evidence="2" id="KW-1185">Reference proteome</keyword>
<dbReference type="Proteomes" id="UP000019593">
    <property type="component" value="Chromosome"/>
</dbReference>
<name>W8SNQ5_9RHOB</name>
<dbReference type="KEGG" id="red:roselon_01804"/>
<accession>W8SNQ5</accession>